<dbReference type="AlphaFoldDB" id="A0A8H8D687"/>
<evidence type="ECO:0000313" key="1">
    <source>
        <dbReference type="EMBL" id="KAG5303196.1"/>
    </source>
</evidence>
<comment type="caution">
    <text evidence="1">The sequence shown here is derived from an EMBL/GenBank/DDBJ whole genome shotgun (WGS) entry which is preliminary data.</text>
</comment>
<evidence type="ECO:0000313" key="2">
    <source>
        <dbReference type="Proteomes" id="UP000670092"/>
    </source>
</evidence>
<dbReference type="Proteomes" id="UP000670092">
    <property type="component" value="Unassembled WGS sequence"/>
</dbReference>
<protein>
    <submittedName>
        <fullName evidence="1">Uncharacterized protein</fullName>
    </submittedName>
</protein>
<reference evidence="1 2" key="1">
    <citation type="submission" date="2021-01" db="EMBL/GenBank/DDBJ databases">
        <title>Chromosome-level genome assembly of a human fungal pathogen reveals clustering of transcriptionally co-regulated genes.</title>
        <authorList>
            <person name="Voorhies M."/>
            <person name="Cohen S."/>
            <person name="Shea T.P."/>
            <person name="Petrus S."/>
            <person name="Munoz J.F."/>
            <person name="Poplawski S."/>
            <person name="Goldman W.E."/>
            <person name="Michael T."/>
            <person name="Cuomo C.A."/>
            <person name="Sil A."/>
            <person name="Beyhan S."/>
        </authorList>
    </citation>
    <scope>NUCLEOTIDE SEQUENCE [LARGE SCALE GENOMIC DNA]</scope>
    <source>
        <strain evidence="1 2">G184AR</strain>
    </source>
</reference>
<dbReference type="VEuPathDB" id="FungiDB:I7I52_01117"/>
<sequence length="84" mass="9572">MYTARTATPVEWLLSTRQLIIQKFWPASTVYRIPLPAWDVLYPINGGFYADSALCVHLVFYSIEPPICTGHTYIPARLPVPLHL</sequence>
<name>A0A8H8D687_AJECA</name>
<accession>A0A8H8D687</accession>
<gene>
    <name evidence="1" type="ORF">I7I52_01117</name>
</gene>
<organism evidence="1 2">
    <name type="scientific">Ajellomyces capsulatus</name>
    <name type="common">Darling's disease fungus</name>
    <name type="synonym">Histoplasma capsulatum</name>
    <dbReference type="NCBI Taxonomy" id="5037"/>
    <lineage>
        <taxon>Eukaryota</taxon>
        <taxon>Fungi</taxon>
        <taxon>Dikarya</taxon>
        <taxon>Ascomycota</taxon>
        <taxon>Pezizomycotina</taxon>
        <taxon>Eurotiomycetes</taxon>
        <taxon>Eurotiomycetidae</taxon>
        <taxon>Onygenales</taxon>
        <taxon>Ajellomycetaceae</taxon>
        <taxon>Histoplasma</taxon>
    </lineage>
</organism>
<dbReference type="EMBL" id="JAEVHI010000001">
    <property type="protein sequence ID" value="KAG5303196.1"/>
    <property type="molecule type" value="Genomic_DNA"/>
</dbReference>
<proteinExistence type="predicted"/>